<dbReference type="AlphaFoldDB" id="A0A0G4H6K6"/>
<keyword evidence="2" id="KW-1133">Transmembrane helix</keyword>
<protein>
    <submittedName>
        <fullName evidence="3">Uncharacterized protein</fullName>
    </submittedName>
</protein>
<feature type="transmembrane region" description="Helical" evidence="2">
    <location>
        <begin position="104"/>
        <end position="128"/>
    </location>
</feature>
<dbReference type="OrthoDB" id="528013at2759"/>
<proteinExistence type="predicted"/>
<feature type="region of interest" description="Disordered" evidence="1">
    <location>
        <begin position="1"/>
        <end position="36"/>
    </location>
</feature>
<dbReference type="PhylomeDB" id="A0A0G4H6K6"/>
<sequence length="374" mass="40743">MLSATSPLASAHFSDPPKDEPASADHSPARRVPRRNRAVATRARSSTFERVVGEVFGCPAATCSHTLMEILREWEVDGDGRFTLDDVAQAAIFVERQQRVTRSLACLVAAAAVGWLLTLLILFAIAYVSSELMEDVTVDRFGRMVKKSDGKTVISTRAAMESIDIFDLLTIDLADLYKLESLAFSYKIGVGMSVDTFLRISEVTRNAAIPLVEIKFLTGQRMEIMPVGAQFFIADTNATGGLPVAFVKGPEYADDSPLLVRCTPPSCEMEAPSPSRDGNNATAAAVVIEAMGVTNGGDRRRRKLVVPSIFGRPERNSNIYFNGGDIWSWGFNDLGAGRFEALFAGGWRGSRGDRNQRRPRDRRSILVSGSLGSS</sequence>
<reference evidence="3 4" key="1">
    <citation type="submission" date="2014-11" db="EMBL/GenBank/DDBJ databases">
        <authorList>
            <person name="Zhu J."/>
            <person name="Qi W."/>
            <person name="Song R."/>
        </authorList>
    </citation>
    <scope>NUCLEOTIDE SEQUENCE [LARGE SCALE GENOMIC DNA]</scope>
</reference>
<dbReference type="EMBL" id="CDMY01001040">
    <property type="protein sequence ID" value="CEM39494.1"/>
    <property type="molecule type" value="Genomic_DNA"/>
</dbReference>
<keyword evidence="2" id="KW-0812">Transmembrane</keyword>
<dbReference type="Proteomes" id="UP000041254">
    <property type="component" value="Unassembled WGS sequence"/>
</dbReference>
<keyword evidence="4" id="KW-1185">Reference proteome</keyword>
<dbReference type="InParanoid" id="A0A0G4H6K6"/>
<evidence type="ECO:0000256" key="1">
    <source>
        <dbReference type="SAM" id="MobiDB-lite"/>
    </source>
</evidence>
<evidence type="ECO:0000313" key="3">
    <source>
        <dbReference type="EMBL" id="CEM39494.1"/>
    </source>
</evidence>
<dbReference type="VEuPathDB" id="CryptoDB:Vbra_10707"/>
<name>A0A0G4H6K6_VITBC</name>
<evidence type="ECO:0000256" key="2">
    <source>
        <dbReference type="SAM" id="Phobius"/>
    </source>
</evidence>
<accession>A0A0G4H6K6</accession>
<evidence type="ECO:0000313" key="4">
    <source>
        <dbReference type="Proteomes" id="UP000041254"/>
    </source>
</evidence>
<gene>
    <name evidence="3" type="ORF">Vbra_10707</name>
</gene>
<keyword evidence="2" id="KW-0472">Membrane</keyword>
<organism evidence="3 4">
    <name type="scientific">Vitrella brassicaformis (strain CCMP3155)</name>
    <dbReference type="NCBI Taxonomy" id="1169540"/>
    <lineage>
        <taxon>Eukaryota</taxon>
        <taxon>Sar</taxon>
        <taxon>Alveolata</taxon>
        <taxon>Colpodellida</taxon>
        <taxon>Vitrellaceae</taxon>
        <taxon>Vitrella</taxon>
    </lineage>
</organism>